<dbReference type="InterPro" id="IPR013149">
    <property type="entry name" value="ADH-like_C"/>
</dbReference>
<dbReference type="OrthoDB" id="5363962at2759"/>
<keyword evidence="11" id="KW-1185">Reference proteome</keyword>
<dbReference type="SUPFAM" id="SSF50129">
    <property type="entry name" value="GroES-like"/>
    <property type="match status" value="1"/>
</dbReference>
<dbReference type="PROSITE" id="PS00059">
    <property type="entry name" value="ADH_ZINC"/>
    <property type="match status" value="1"/>
</dbReference>
<evidence type="ECO:0000313" key="10">
    <source>
        <dbReference type="EMBL" id="CAF9920475.1"/>
    </source>
</evidence>
<dbReference type="InterPro" id="IPR036291">
    <property type="entry name" value="NAD(P)-bd_dom_sf"/>
</dbReference>
<comment type="caution">
    <text evidence="10">The sequence shown here is derived from an EMBL/GenBank/DDBJ whole genome shotgun (WGS) entry which is preliminary data.</text>
</comment>
<evidence type="ECO:0000256" key="6">
    <source>
        <dbReference type="ARBA" id="ARBA00023002"/>
    </source>
</evidence>
<dbReference type="PANTHER" id="PTHR43161">
    <property type="entry name" value="SORBITOL DEHYDROGENASE"/>
    <property type="match status" value="1"/>
</dbReference>
<evidence type="ECO:0000256" key="3">
    <source>
        <dbReference type="ARBA" id="ARBA00008072"/>
    </source>
</evidence>
<dbReference type="SMART" id="SM00829">
    <property type="entry name" value="PKS_ER"/>
    <property type="match status" value="1"/>
</dbReference>
<dbReference type="InterPro" id="IPR011032">
    <property type="entry name" value="GroES-like_sf"/>
</dbReference>
<dbReference type="GO" id="GO:0003939">
    <property type="term" value="F:L-iditol 2-dehydrogenase (NAD+) activity"/>
    <property type="evidence" value="ECO:0007669"/>
    <property type="project" value="TreeGrafter"/>
</dbReference>
<comment type="pathway">
    <text evidence="2">Carbohydrate degradation.</text>
</comment>
<dbReference type="Pfam" id="PF00107">
    <property type="entry name" value="ADH_zinc_N"/>
    <property type="match status" value="1"/>
</dbReference>
<dbReference type="InterPro" id="IPR002328">
    <property type="entry name" value="ADH_Zn_CS"/>
</dbReference>
<dbReference type="InterPro" id="IPR045306">
    <property type="entry name" value="SDH-like"/>
</dbReference>
<evidence type="ECO:0000256" key="1">
    <source>
        <dbReference type="ARBA" id="ARBA00001947"/>
    </source>
</evidence>
<accession>A0A8H3FBD1</accession>
<dbReference type="SUPFAM" id="SSF51735">
    <property type="entry name" value="NAD(P)-binding Rossmann-fold domains"/>
    <property type="match status" value="1"/>
</dbReference>
<keyword evidence="7" id="KW-0520">NAD</keyword>
<dbReference type="Gene3D" id="3.40.50.720">
    <property type="entry name" value="NAD(P)-binding Rossmann-like Domain"/>
    <property type="match status" value="1"/>
</dbReference>
<dbReference type="GO" id="GO:0008270">
    <property type="term" value="F:zinc ion binding"/>
    <property type="evidence" value="ECO:0007669"/>
    <property type="project" value="InterPro"/>
</dbReference>
<evidence type="ECO:0000256" key="7">
    <source>
        <dbReference type="ARBA" id="ARBA00023027"/>
    </source>
</evidence>
<keyword evidence="5 8" id="KW-0862">Zinc</keyword>
<dbReference type="Proteomes" id="UP000664203">
    <property type="component" value="Unassembled WGS sequence"/>
</dbReference>
<evidence type="ECO:0000259" key="9">
    <source>
        <dbReference type="SMART" id="SM00829"/>
    </source>
</evidence>
<dbReference type="FunFam" id="3.40.50.720:FF:000068">
    <property type="entry name" value="Sorbitol dehydrogenase"/>
    <property type="match status" value="1"/>
</dbReference>
<dbReference type="EMBL" id="CAJPDR010000136">
    <property type="protein sequence ID" value="CAF9920475.1"/>
    <property type="molecule type" value="Genomic_DNA"/>
</dbReference>
<keyword evidence="4 8" id="KW-0479">Metal-binding</keyword>
<evidence type="ECO:0000256" key="4">
    <source>
        <dbReference type="ARBA" id="ARBA00022723"/>
    </source>
</evidence>
<keyword evidence="6" id="KW-0560">Oxidoreductase</keyword>
<sequence>MEQICRASVLHGAKDLRLEERTLGFPGPTELQIAVRTTGLCGSDLHYYHHYRNGDIQVREPLSLGHESAGIVVVVGSQIESFKKGDRVALEVGLPCGQCERCKEGRYNVCPELSFRGSAKSCPHFQGTLQASINHPASWCHKLPDHVSFDVGAILEPLGVAIHASRRAQIVQESSTLVLGAGPVGLLCAAMAKVAGSSNVVIADIQQERVNFATQHGFAQVGFTVPAKRGRKIDEKLQIAKETAALATEKIPNGTGSTGGFDVVIECTGVEACTQAAIYATRPGGKVMIVGMGNPVQTLPISAAALREVDILGTFRYASTYPEAVELVSGNNPLLPDLGKLVTHRFSGLDNVERAFEMAAKTKDEDGNLVLKVIVQSCGT</sequence>
<evidence type="ECO:0000256" key="2">
    <source>
        <dbReference type="ARBA" id="ARBA00004921"/>
    </source>
</evidence>
<comment type="cofactor">
    <cofactor evidence="1 8">
        <name>Zn(2+)</name>
        <dbReference type="ChEBI" id="CHEBI:29105"/>
    </cofactor>
</comment>
<name>A0A8H3FBD1_9LECA</name>
<dbReference type="PANTHER" id="PTHR43161:SF25">
    <property type="entry name" value="ALCOHOL DEHYDROGENASE, PUTATIVE (AFU_ORTHOLOGUE AFUA_1G14390)-RELATED"/>
    <property type="match status" value="1"/>
</dbReference>
<feature type="domain" description="Enoyl reductase (ER)" evidence="9">
    <location>
        <begin position="12"/>
        <end position="371"/>
    </location>
</feature>
<gene>
    <name evidence="10" type="ORF">ALECFALPRED_001545</name>
</gene>
<organism evidence="10 11">
    <name type="scientific">Alectoria fallacina</name>
    <dbReference type="NCBI Taxonomy" id="1903189"/>
    <lineage>
        <taxon>Eukaryota</taxon>
        <taxon>Fungi</taxon>
        <taxon>Dikarya</taxon>
        <taxon>Ascomycota</taxon>
        <taxon>Pezizomycotina</taxon>
        <taxon>Lecanoromycetes</taxon>
        <taxon>OSLEUM clade</taxon>
        <taxon>Lecanoromycetidae</taxon>
        <taxon>Lecanorales</taxon>
        <taxon>Lecanorineae</taxon>
        <taxon>Parmeliaceae</taxon>
        <taxon>Alectoria</taxon>
    </lineage>
</organism>
<evidence type="ECO:0000256" key="5">
    <source>
        <dbReference type="ARBA" id="ARBA00022833"/>
    </source>
</evidence>
<protein>
    <recommendedName>
        <fullName evidence="9">Enoyl reductase (ER) domain-containing protein</fullName>
    </recommendedName>
</protein>
<evidence type="ECO:0000313" key="11">
    <source>
        <dbReference type="Proteomes" id="UP000664203"/>
    </source>
</evidence>
<dbReference type="InterPro" id="IPR020843">
    <property type="entry name" value="ER"/>
</dbReference>
<dbReference type="AlphaFoldDB" id="A0A8H3FBD1"/>
<dbReference type="Pfam" id="PF08240">
    <property type="entry name" value="ADH_N"/>
    <property type="match status" value="1"/>
</dbReference>
<evidence type="ECO:0000256" key="8">
    <source>
        <dbReference type="RuleBase" id="RU361277"/>
    </source>
</evidence>
<dbReference type="CDD" id="cd05285">
    <property type="entry name" value="sorbitol_DH"/>
    <property type="match status" value="1"/>
</dbReference>
<dbReference type="InterPro" id="IPR013154">
    <property type="entry name" value="ADH-like_N"/>
</dbReference>
<proteinExistence type="inferred from homology"/>
<dbReference type="Gene3D" id="3.90.180.10">
    <property type="entry name" value="Medium-chain alcohol dehydrogenases, catalytic domain"/>
    <property type="match status" value="1"/>
</dbReference>
<reference evidence="10" key="1">
    <citation type="submission" date="2021-03" db="EMBL/GenBank/DDBJ databases">
        <authorList>
            <person name="Tagirdzhanova G."/>
        </authorList>
    </citation>
    <scope>NUCLEOTIDE SEQUENCE</scope>
</reference>
<dbReference type="GO" id="GO:0006062">
    <property type="term" value="P:sorbitol catabolic process"/>
    <property type="evidence" value="ECO:0007669"/>
    <property type="project" value="TreeGrafter"/>
</dbReference>
<comment type="similarity">
    <text evidence="3 8">Belongs to the zinc-containing alcohol dehydrogenase family.</text>
</comment>